<gene>
    <name evidence="2" type="ORF">NDU88_004693</name>
</gene>
<keyword evidence="3" id="KW-1185">Reference proteome</keyword>
<reference evidence="2" key="1">
    <citation type="journal article" date="2022" name="bioRxiv">
        <title>Sequencing and chromosome-scale assembly of the giantPleurodeles waltlgenome.</title>
        <authorList>
            <person name="Brown T."/>
            <person name="Elewa A."/>
            <person name="Iarovenko S."/>
            <person name="Subramanian E."/>
            <person name="Araus A.J."/>
            <person name="Petzold A."/>
            <person name="Susuki M."/>
            <person name="Suzuki K.-i.T."/>
            <person name="Hayashi T."/>
            <person name="Toyoda A."/>
            <person name="Oliveira C."/>
            <person name="Osipova E."/>
            <person name="Leigh N.D."/>
            <person name="Simon A."/>
            <person name="Yun M.H."/>
        </authorList>
    </citation>
    <scope>NUCLEOTIDE SEQUENCE</scope>
    <source>
        <strain evidence="2">20211129_DDA</strain>
        <tissue evidence="2">Liver</tissue>
    </source>
</reference>
<evidence type="ECO:0000256" key="1">
    <source>
        <dbReference type="SAM" id="MobiDB-lite"/>
    </source>
</evidence>
<comment type="caution">
    <text evidence="2">The sequence shown here is derived from an EMBL/GenBank/DDBJ whole genome shotgun (WGS) entry which is preliminary data.</text>
</comment>
<dbReference type="Proteomes" id="UP001066276">
    <property type="component" value="Chromosome 3_2"/>
</dbReference>
<protein>
    <submittedName>
        <fullName evidence="2">Uncharacterized protein</fullName>
    </submittedName>
</protein>
<name>A0AAV7TTF4_PLEWA</name>
<dbReference type="EMBL" id="JANPWB010000006">
    <property type="protein sequence ID" value="KAJ1179459.1"/>
    <property type="molecule type" value="Genomic_DNA"/>
</dbReference>
<proteinExistence type="predicted"/>
<sequence length="194" mass="20163">MVRADFAVCHRGADLSPLGCRFQRSGASELSHLRLQLPLYAASDPLFRCRAGTRVNSDVHRSHQHLPGVSLPAVAAAVSGEPLPLPQVSSVSPDPAFPVSPSPLLSLHRAALPLDRSPLALLTAAATVNFCKTEKKLGFRLLAAESPSSLGPTPGADSGAQGQGRPPTRRGGGDTSGQKVPEGTGNGVQRDERG</sequence>
<feature type="region of interest" description="Disordered" evidence="1">
    <location>
        <begin position="145"/>
        <end position="194"/>
    </location>
</feature>
<organism evidence="2 3">
    <name type="scientific">Pleurodeles waltl</name>
    <name type="common">Iberian ribbed newt</name>
    <dbReference type="NCBI Taxonomy" id="8319"/>
    <lineage>
        <taxon>Eukaryota</taxon>
        <taxon>Metazoa</taxon>
        <taxon>Chordata</taxon>
        <taxon>Craniata</taxon>
        <taxon>Vertebrata</taxon>
        <taxon>Euteleostomi</taxon>
        <taxon>Amphibia</taxon>
        <taxon>Batrachia</taxon>
        <taxon>Caudata</taxon>
        <taxon>Salamandroidea</taxon>
        <taxon>Salamandridae</taxon>
        <taxon>Pleurodelinae</taxon>
        <taxon>Pleurodeles</taxon>
    </lineage>
</organism>
<evidence type="ECO:0000313" key="2">
    <source>
        <dbReference type="EMBL" id="KAJ1179459.1"/>
    </source>
</evidence>
<accession>A0AAV7TTF4</accession>
<dbReference type="AlphaFoldDB" id="A0AAV7TTF4"/>
<evidence type="ECO:0000313" key="3">
    <source>
        <dbReference type="Proteomes" id="UP001066276"/>
    </source>
</evidence>